<dbReference type="CDD" id="cd00075">
    <property type="entry name" value="HATPase"/>
    <property type="match status" value="1"/>
</dbReference>
<organism evidence="14 15">
    <name type="scientific">Winogradskya consettensis</name>
    <dbReference type="NCBI Taxonomy" id="113560"/>
    <lineage>
        <taxon>Bacteria</taxon>
        <taxon>Bacillati</taxon>
        <taxon>Actinomycetota</taxon>
        <taxon>Actinomycetes</taxon>
        <taxon>Micromonosporales</taxon>
        <taxon>Micromonosporaceae</taxon>
        <taxon>Winogradskya</taxon>
    </lineage>
</organism>
<keyword evidence="4" id="KW-0597">Phosphoprotein</keyword>
<dbReference type="PANTHER" id="PTHR45436:SF5">
    <property type="entry name" value="SENSOR HISTIDINE KINASE TRCS"/>
    <property type="match status" value="1"/>
</dbReference>
<evidence type="ECO:0000256" key="5">
    <source>
        <dbReference type="ARBA" id="ARBA00022679"/>
    </source>
</evidence>
<dbReference type="SUPFAM" id="SSF158472">
    <property type="entry name" value="HAMP domain-like"/>
    <property type="match status" value="1"/>
</dbReference>
<gene>
    <name evidence="14" type="ORF">Aco04nite_64410</name>
</gene>
<dbReference type="InterPro" id="IPR036890">
    <property type="entry name" value="HATPase_C_sf"/>
</dbReference>
<dbReference type="InterPro" id="IPR036097">
    <property type="entry name" value="HisK_dim/P_sf"/>
</dbReference>
<evidence type="ECO:0000256" key="1">
    <source>
        <dbReference type="ARBA" id="ARBA00000085"/>
    </source>
</evidence>
<dbReference type="CDD" id="cd00082">
    <property type="entry name" value="HisKA"/>
    <property type="match status" value="1"/>
</dbReference>
<dbReference type="GO" id="GO:0000155">
    <property type="term" value="F:phosphorelay sensor kinase activity"/>
    <property type="evidence" value="ECO:0007669"/>
    <property type="project" value="InterPro"/>
</dbReference>
<dbReference type="InterPro" id="IPR050428">
    <property type="entry name" value="TCS_sensor_his_kinase"/>
</dbReference>
<keyword evidence="6 11" id="KW-0812">Transmembrane</keyword>
<dbReference type="InterPro" id="IPR004358">
    <property type="entry name" value="Sig_transdc_His_kin-like_C"/>
</dbReference>
<dbReference type="SUPFAM" id="SSF55874">
    <property type="entry name" value="ATPase domain of HSP90 chaperone/DNA topoisomerase II/histidine kinase"/>
    <property type="match status" value="1"/>
</dbReference>
<dbReference type="GO" id="GO:0005886">
    <property type="term" value="C:plasma membrane"/>
    <property type="evidence" value="ECO:0007669"/>
    <property type="project" value="UniProtKB-SubCell"/>
</dbReference>
<dbReference type="PROSITE" id="PS50885">
    <property type="entry name" value="HAMP"/>
    <property type="match status" value="1"/>
</dbReference>
<dbReference type="Pfam" id="PF00672">
    <property type="entry name" value="HAMP"/>
    <property type="match status" value="1"/>
</dbReference>
<dbReference type="EC" id="2.7.13.3" evidence="3"/>
<dbReference type="InterPro" id="IPR003660">
    <property type="entry name" value="HAMP_dom"/>
</dbReference>
<dbReference type="RefSeq" id="WP_213000956.1">
    <property type="nucleotide sequence ID" value="NZ_BAAATW010000017.1"/>
</dbReference>
<dbReference type="Gene3D" id="3.30.565.10">
    <property type="entry name" value="Histidine kinase-like ATPase, C-terminal domain"/>
    <property type="match status" value="1"/>
</dbReference>
<evidence type="ECO:0000256" key="6">
    <source>
        <dbReference type="ARBA" id="ARBA00022692"/>
    </source>
</evidence>
<evidence type="ECO:0000256" key="10">
    <source>
        <dbReference type="ARBA" id="ARBA00023136"/>
    </source>
</evidence>
<evidence type="ECO:0000313" key="14">
    <source>
        <dbReference type="EMBL" id="GIM79218.1"/>
    </source>
</evidence>
<keyword evidence="15" id="KW-1185">Reference proteome</keyword>
<evidence type="ECO:0000259" key="13">
    <source>
        <dbReference type="PROSITE" id="PS50885"/>
    </source>
</evidence>
<evidence type="ECO:0000256" key="3">
    <source>
        <dbReference type="ARBA" id="ARBA00012438"/>
    </source>
</evidence>
<comment type="subcellular location">
    <subcellularLocation>
        <location evidence="2">Cell membrane</location>
    </subcellularLocation>
</comment>
<feature type="domain" description="HAMP" evidence="13">
    <location>
        <begin position="159"/>
        <end position="212"/>
    </location>
</feature>
<evidence type="ECO:0000313" key="15">
    <source>
        <dbReference type="Proteomes" id="UP000680865"/>
    </source>
</evidence>
<dbReference type="InterPro" id="IPR003594">
    <property type="entry name" value="HATPase_dom"/>
</dbReference>
<accession>A0A919SY85</accession>
<protein>
    <recommendedName>
        <fullName evidence="3">histidine kinase</fullName>
        <ecNumber evidence="3">2.7.13.3</ecNumber>
    </recommendedName>
</protein>
<dbReference type="Gene3D" id="1.10.287.130">
    <property type="match status" value="1"/>
</dbReference>
<dbReference type="PROSITE" id="PS50109">
    <property type="entry name" value="HIS_KIN"/>
    <property type="match status" value="1"/>
</dbReference>
<evidence type="ECO:0000259" key="12">
    <source>
        <dbReference type="PROSITE" id="PS50109"/>
    </source>
</evidence>
<dbReference type="EMBL" id="BOQP01000036">
    <property type="protein sequence ID" value="GIM79218.1"/>
    <property type="molecule type" value="Genomic_DNA"/>
</dbReference>
<keyword evidence="9" id="KW-0902">Two-component regulatory system</keyword>
<dbReference type="Pfam" id="PF02518">
    <property type="entry name" value="HATPase_c"/>
    <property type="match status" value="1"/>
</dbReference>
<comment type="catalytic activity">
    <reaction evidence="1">
        <text>ATP + protein L-histidine = ADP + protein N-phospho-L-histidine.</text>
        <dbReference type="EC" id="2.7.13.3"/>
    </reaction>
</comment>
<evidence type="ECO:0000256" key="9">
    <source>
        <dbReference type="ARBA" id="ARBA00023012"/>
    </source>
</evidence>
<keyword evidence="8 11" id="KW-1133">Transmembrane helix</keyword>
<dbReference type="SMART" id="SM00304">
    <property type="entry name" value="HAMP"/>
    <property type="match status" value="1"/>
</dbReference>
<keyword evidence="7" id="KW-0418">Kinase</keyword>
<dbReference type="SMART" id="SM00388">
    <property type="entry name" value="HisKA"/>
    <property type="match status" value="1"/>
</dbReference>
<dbReference type="InterPro" id="IPR005467">
    <property type="entry name" value="His_kinase_dom"/>
</dbReference>
<dbReference type="PRINTS" id="PR00344">
    <property type="entry name" value="BCTRLSENSOR"/>
</dbReference>
<dbReference type="SUPFAM" id="SSF47384">
    <property type="entry name" value="Homodimeric domain of signal transducing histidine kinase"/>
    <property type="match status" value="1"/>
</dbReference>
<comment type="caution">
    <text evidence="14">The sequence shown here is derived from an EMBL/GenBank/DDBJ whole genome shotgun (WGS) entry which is preliminary data.</text>
</comment>
<dbReference type="AlphaFoldDB" id="A0A919SY85"/>
<feature type="domain" description="Histidine kinase" evidence="12">
    <location>
        <begin position="220"/>
        <end position="429"/>
    </location>
</feature>
<evidence type="ECO:0000256" key="11">
    <source>
        <dbReference type="SAM" id="Phobius"/>
    </source>
</evidence>
<evidence type="ECO:0000256" key="7">
    <source>
        <dbReference type="ARBA" id="ARBA00022777"/>
    </source>
</evidence>
<dbReference type="Pfam" id="PF00512">
    <property type="entry name" value="HisKA"/>
    <property type="match status" value="1"/>
</dbReference>
<dbReference type="PANTHER" id="PTHR45436">
    <property type="entry name" value="SENSOR HISTIDINE KINASE YKOH"/>
    <property type="match status" value="1"/>
</dbReference>
<dbReference type="CDD" id="cd06225">
    <property type="entry name" value="HAMP"/>
    <property type="match status" value="1"/>
</dbReference>
<keyword evidence="5" id="KW-0808">Transferase</keyword>
<keyword evidence="10 11" id="KW-0472">Membrane</keyword>
<dbReference type="Gene3D" id="6.10.340.10">
    <property type="match status" value="1"/>
</dbReference>
<proteinExistence type="predicted"/>
<reference evidence="14" key="1">
    <citation type="submission" date="2021-03" db="EMBL/GenBank/DDBJ databases">
        <title>Whole genome shotgun sequence of Actinoplanes consettensis NBRC 14913.</title>
        <authorList>
            <person name="Komaki H."/>
            <person name="Tamura T."/>
        </authorList>
    </citation>
    <scope>NUCLEOTIDE SEQUENCE</scope>
    <source>
        <strain evidence="14">NBRC 14913</strain>
    </source>
</reference>
<dbReference type="SMART" id="SM00387">
    <property type="entry name" value="HATPase_c"/>
    <property type="match status" value="1"/>
</dbReference>
<feature type="transmembrane region" description="Helical" evidence="11">
    <location>
        <begin position="135"/>
        <end position="158"/>
    </location>
</feature>
<dbReference type="InterPro" id="IPR003661">
    <property type="entry name" value="HisK_dim/P_dom"/>
</dbReference>
<dbReference type="Proteomes" id="UP000680865">
    <property type="component" value="Unassembled WGS sequence"/>
</dbReference>
<sequence length="440" mass="46860">MADVRMRTTAGAVGVVAVALLVGALVLVGMVRASLTEGLESTAEQRASALVAQAESGALPEPDEPDDDLDDVVWQVTGADGTVVRSSVPLPTEAADETELQGSDHPYVVVVDESDGYQVSVAVSREEVDDSTAALVGPLAIGLPLLTLLVGAMTWVVVSRALRPVERIRREVEAITGDRLDRRVPEPRARDEIGRLARTMNQMLTRLQESRDRQREFVADASHELRSPVASIRQVAEVARAHPGALPDGELADTVLEESARLQRLVEQLLLLTRADDGGASRAYHDVDLDDLALSEAKRVARTGLVVDTIGIGAGRTRGDASALAQVVRNLTDNAARHATRTIAIGVREDGANVELTVDDDGPGIPVDQRERVFARFVRLDEARARDVGGSGLGLAIVKEVVAVHGGTVTVSASELGGARFCVRLARSAEVQAPRRRLSP</sequence>
<name>A0A919SY85_9ACTN</name>
<evidence type="ECO:0000256" key="4">
    <source>
        <dbReference type="ARBA" id="ARBA00022553"/>
    </source>
</evidence>
<evidence type="ECO:0000256" key="8">
    <source>
        <dbReference type="ARBA" id="ARBA00022989"/>
    </source>
</evidence>
<evidence type="ECO:0000256" key="2">
    <source>
        <dbReference type="ARBA" id="ARBA00004236"/>
    </source>
</evidence>